<reference evidence="2 3" key="1">
    <citation type="submission" date="2019-01" db="EMBL/GenBank/DDBJ databases">
        <title>Draft genome sequences of three monokaryotic isolates of the white-rot basidiomycete fungus Dichomitus squalens.</title>
        <authorList>
            <consortium name="DOE Joint Genome Institute"/>
            <person name="Lopez S.C."/>
            <person name="Andreopoulos B."/>
            <person name="Pangilinan J."/>
            <person name="Lipzen A."/>
            <person name="Riley R."/>
            <person name="Ahrendt S."/>
            <person name="Ng V."/>
            <person name="Barry K."/>
            <person name="Daum C."/>
            <person name="Grigoriev I.V."/>
            <person name="Hilden K.S."/>
            <person name="Makela M.R."/>
            <person name="de Vries R.P."/>
        </authorList>
    </citation>
    <scope>NUCLEOTIDE SEQUENCE [LARGE SCALE GENOMIC DNA]</scope>
    <source>
        <strain evidence="2 3">CBS 464.89</strain>
    </source>
</reference>
<dbReference type="EMBL" id="ML145178">
    <property type="protein sequence ID" value="TBU54945.1"/>
    <property type="molecule type" value="Genomic_DNA"/>
</dbReference>
<feature type="region of interest" description="Disordered" evidence="1">
    <location>
        <begin position="247"/>
        <end position="304"/>
    </location>
</feature>
<organism evidence="2 3">
    <name type="scientific">Dichomitus squalens</name>
    <dbReference type="NCBI Taxonomy" id="114155"/>
    <lineage>
        <taxon>Eukaryota</taxon>
        <taxon>Fungi</taxon>
        <taxon>Dikarya</taxon>
        <taxon>Basidiomycota</taxon>
        <taxon>Agaricomycotina</taxon>
        <taxon>Agaricomycetes</taxon>
        <taxon>Polyporales</taxon>
        <taxon>Polyporaceae</taxon>
        <taxon>Dichomitus</taxon>
    </lineage>
</organism>
<dbReference type="Proteomes" id="UP000292082">
    <property type="component" value="Unassembled WGS sequence"/>
</dbReference>
<evidence type="ECO:0000256" key="1">
    <source>
        <dbReference type="SAM" id="MobiDB-lite"/>
    </source>
</evidence>
<feature type="compositionally biased region" description="Low complexity" evidence="1">
    <location>
        <begin position="286"/>
        <end position="295"/>
    </location>
</feature>
<protein>
    <recommendedName>
        <fullName evidence="4">HNH nuclease domain-containing protein</fullName>
    </recommendedName>
</protein>
<keyword evidence="3" id="KW-1185">Reference proteome</keyword>
<name>A0A4Q9PLF2_9APHY</name>
<gene>
    <name evidence="2" type="ORF">BD310DRAFT_908619</name>
</gene>
<dbReference type="AlphaFoldDB" id="A0A4Q9PLF2"/>
<evidence type="ECO:0000313" key="2">
    <source>
        <dbReference type="EMBL" id="TBU54945.1"/>
    </source>
</evidence>
<feature type="compositionally biased region" description="Acidic residues" evidence="1">
    <location>
        <begin position="270"/>
        <end position="280"/>
    </location>
</feature>
<evidence type="ECO:0000313" key="3">
    <source>
        <dbReference type="Proteomes" id="UP000292082"/>
    </source>
</evidence>
<accession>A0A4Q9PLF2</accession>
<evidence type="ECO:0008006" key="4">
    <source>
        <dbReference type="Google" id="ProtNLM"/>
    </source>
</evidence>
<sequence>MNPREKLKLPSGSDISARSYRAVDIVHPVCDRPLFSLPAFSESIPPANTVYGVDRQLVLDACRIITNYTSEDQADYHALDRAGQQAASTENALLEPGRYYHILSPSDTTTNYRIVADFRAWDFPERVLPHWSWPRDNEETVELQDQKDWLAANGMNVITLRRDVRYCLEGHVFVFCPVDHHTFLTYVLREGVPDYAELLHRRPVTFPRRVPAEFIYARFAYTVISLLQSSPYFDDFPIPDAVKLAEKTRASGQKRNMPSRKQKEPKLDTVDEGDNSDTYESDTKETSTSSKSTQSESEEDVAARNERWKAQFATWFPTLEVEHPPETPWVGLHPETPHALRPMSGYIRKNPLVWQTSTTPADATRPDDEGYLAKMLSR</sequence>
<proteinExistence type="predicted"/>